<keyword evidence="1" id="KW-0862">Zinc</keyword>
<dbReference type="InterPro" id="IPR001878">
    <property type="entry name" value="Znf_CCHC"/>
</dbReference>
<feature type="region of interest" description="Disordered" evidence="2">
    <location>
        <begin position="1"/>
        <end position="41"/>
    </location>
</feature>
<dbReference type="Proteomes" id="UP001396334">
    <property type="component" value="Unassembled WGS sequence"/>
</dbReference>
<feature type="domain" description="CCHC-type" evidence="3">
    <location>
        <begin position="139"/>
        <end position="152"/>
    </location>
</feature>
<keyword evidence="1" id="KW-0479">Metal-binding</keyword>
<comment type="caution">
    <text evidence="4">The sequence shown here is derived from an EMBL/GenBank/DDBJ whole genome shotgun (WGS) entry which is preliminary data.</text>
</comment>
<keyword evidence="5" id="KW-1185">Reference proteome</keyword>
<evidence type="ECO:0000313" key="4">
    <source>
        <dbReference type="EMBL" id="KAK8480348.1"/>
    </source>
</evidence>
<evidence type="ECO:0000259" key="3">
    <source>
        <dbReference type="PROSITE" id="PS50158"/>
    </source>
</evidence>
<reference evidence="4 5" key="1">
    <citation type="journal article" date="2024" name="G3 (Bethesda)">
        <title>Genome assembly of Hibiscus sabdariffa L. provides insights into metabolisms of medicinal natural products.</title>
        <authorList>
            <person name="Kim T."/>
        </authorList>
    </citation>
    <scope>NUCLEOTIDE SEQUENCE [LARGE SCALE GENOMIC DNA]</scope>
    <source>
        <strain evidence="4">TK-2024</strain>
        <tissue evidence="4">Old leaves</tissue>
    </source>
</reference>
<evidence type="ECO:0000256" key="2">
    <source>
        <dbReference type="SAM" id="MobiDB-lite"/>
    </source>
</evidence>
<organism evidence="4 5">
    <name type="scientific">Hibiscus sabdariffa</name>
    <name type="common">roselle</name>
    <dbReference type="NCBI Taxonomy" id="183260"/>
    <lineage>
        <taxon>Eukaryota</taxon>
        <taxon>Viridiplantae</taxon>
        <taxon>Streptophyta</taxon>
        <taxon>Embryophyta</taxon>
        <taxon>Tracheophyta</taxon>
        <taxon>Spermatophyta</taxon>
        <taxon>Magnoliopsida</taxon>
        <taxon>eudicotyledons</taxon>
        <taxon>Gunneridae</taxon>
        <taxon>Pentapetalae</taxon>
        <taxon>rosids</taxon>
        <taxon>malvids</taxon>
        <taxon>Malvales</taxon>
        <taxon>Malvaceae</taxon>
        <taxon>Malvoideae</taxon>
        <taxon>Hibiscus</taxon>
    </lineage>
</organism>
<accession>A0ABR1ZIF3</accession>
<sequence length="442" mass="47745">MANPKISDSGATGITDDGAMVNGRPPDGVPLVSSGPVLERPGSPLTAAVQSEAKRFRLPEEVRLAGNYTAMDVEGEPSLFEGQTRVVGLQSDSEQNPRIPRVSYANMVGRSLWKEDQLQDGVALDPNKNLEYEGLQNVCFKCGVYGHSQESCSVDNRPVNNESHSQQGTKQGGMEEAFETSTDGLFGPWMMVDNRRRKPQAMKLNSKGSEQSFRKNNGSRFAVLGAESGSPDTDQTVEVMEEGRRLSLPVRDGAIEEARDLGKTSAATAGKVVHGAYGATTAGGISNISKKAFDKAVVLPMVEGQQVSIVENPSHNKVHVAVSIFEQNHGKKAVDRVVQGKNVGGKVRGNKENVRQGLKVRKPSDTRTISRPVLSDWVDNMTSKLDNLAKDRELEPGGVDRVFVNQEGELETDSLMAVRGQVHASSSTSVQDSLQNRMDIGC</sequence>
<protein>
    <recommendedName>
        <fullName evidence="3">CCHC-type domain-containing protein</fullName>
    </recommendedName>
</protein>
<evidence type="ECO:0000313" key="5">
    <source>
        <dbReference type="Proteomes" id="UP001396334"/>
    </source>
</evidence>
<proteinExistence type="predicted"/>
<dbReference type="PROSITE" id="PS50158">
    <property type="entry name" value="ZF_CCHC"/>
    <property type="match status" value="1"/>
</dbReference>
<gene>
    <name evidence="4" type="ORF">V6N11_028173</name>
</gene>
<name>A0ABR1ZIF3_9ROSI</name>
<dbReference type="EMBL" id="JBBPBN010001048">
    <property type="protein sequence ID" value="KAK8480348.1"/>
    <property type="molecule type" value="Genomic_DNA"/>
</dbReference>
<evidence type="ECO:0000256" key="1">
    <source>
        <dbReference type="PROSITE-ProRule" id="PRU00047"/>
    </source>
</evidence>
<keyword evidence="1" id="KW-0863">Zinc-finger</keyword>